<dbReference type="Proteomes" id="UP000805649">
    <property type="component" value="Unassembled WGS sequence"/>
</dbReference>
<evidence type="ECO:0000313" key="2">
    <source>
        <dbReference type="Proteomes" id="UP000805649"/>
    </source>
</evidence>
<reference evidence="1 2" key="1">
    <citation type="journal article" date="2020" name="Phytopathology">
        <title>Genome Sequence Resources of Colletotrichum truncatum, C. plurivorum, C. musicola, and C. sojae: Four Species Pathogenic to Soybean (Glycine max).</title>
        <authorList>
            <person name="Rogerio F."/>
            <person name="Boufleur T.R."/>
            <person name="Ciampi-Guillardi M."/>
            <person name="Sukno S.A."/>
            <person name="Thon M.R."/>
            <person name="Massola Junior N.S."/>
            <person name="Baroncelli R."/>
        </authorList>
    </citation>
    <scope>NUCLEOTIDE SEQUENCE [LARGE SCALE GENOMIC DNA]</scope>
    <source>
        <strain evidence="1 2">CMES1059</strain>
    </source>
</reference>
<dbReference type="EMBL" id="VUJX02000004">
    <property type="protein sequence ID" value="KAL0937614.1"/>
    <property type="molecule type" value="Genomic_DNA"/>
</dbReference>
<keyword evidence="2" id="KW-1185">Reference proteome</keyword>
<name>A0ACC3Z0J3_COLTU</name>
<sequence>MASVINNEEQNNLTAFVRRTASNKTIRAEVFAVNALHNPASATNVLIAPQSVEAFHYVQSFKRVESTPTVNLHEIFPVLRAFSQPENQLTLFACPEQIVSQYKKLDAAKKLLISRLNNLPAGIAFIPGVAGSGKTELIKFIVAACMFGQGTAIPVPTLYLAPNNQAVDDMAKKLQEYFQKLDLEGSPTIMRLYNLDFEVKSVIRVLAPGPVNSYQYFDKRKAQDVIQAMDSDAEKQDPTDRAYQFLAIYQFEKMGLEMNEKNENSRSKRTRSTNICADTAAVAYYKDHIDKYRDLRDILTISDRDGKLSDDLLKEARLLVKNVFHDMLADFKGIICTTSVVSASATVKRFSAEMLFIDEAARQSELSSLISFAHYQPRAWFFLGDTAQLKPYVGQDSKRTDNPFIRQMSVSLLERAVLAGVELGWLDVTHRLRGNLRQVSSKINYGNRMKTISRTDWNWSPSTVAFSEEMKRLVGESLVIDDPSRVVLQFPFAQATLAGSSSMNITHVRWVVSQVKKMLKNPQLQNVDSTKMANFLILPLYKAQVDLYRKTLLDERIQGSISGEDYRRIEVRTLDSSQGEERDLVIVDYVQTHKAGFCVDPNRNCLATTRAQQCEILIINAGMINSPRLENSKPGQIIAAVRRLGCVLKIPSCTNCEDPSHNDDDCPVTVKSCNWCKEIGHSRANCPKVQCTNCRELGHIEPNCKVPKLCQQCGEVATTDHHKVCLGMKICSVCWKCHTGDPCEICFHCRGKGHKASACFHNPASNKTAKTRAINCNCCGELGHKAGDCPNKPARACHSCALKTMSTRTVPHRNANDVNNWAT</sequence>
<protein>
    <submittedName>
        <fullName evidence="1">Uncharacterized protein</fullName>
    </submittedName>
</protein>
<gene>
    <name evidence="1" type="ORF">CTRU02_207345</name>
</gene>
<comment type="caution">
    <text evidence="1">The sequence shown here is derived from an EMBL/GenBank/DDBJ whole genome shotgun (WGS) entry which is preliminary data.</text>
</comment>
<proteinExistence type="predicted"/>
<organism evidence="1 2">
    <name type="scientific">Colletotrichum truncatum</name>
    <name type="common">Anthracnose fungus</name>
    <name type="synonym">Colletotrichum capsici</name>
    <dbReference type="NCBI Taxonomy" id="5467"/>
    <lineage>
        <taxon>Eukaryota</taxon>
        <taxon>Fungi</taxon>
        <taxon>Dikarya</taxon>
        <taxon>Ascomycota</taxon>
        <taxon>Pezizomycotina</taxon>
        <taxon>Sordariomycetes</taxon>
        <taxon>Hypocreomycetidae</taxon>
        <taxon>Glomerellales</taxon>
        <taxon>Glomerellaceae</taxon>
        <taxon>Colletotrichum</taxon>
        <taxon>Colletotrichum truncatum species complex</taxon>
    </lineage>
</organism>
<accession>A0ACC3Z0J3</accession>
<evidence type="ECO:0000313" key="1">
    <source>
        <dbReference type="EMBL" id="KAL0937614.1"/>
    </source>
</evidence>